<name>A0AAD9M3D6_9PEZI</name>
<reference evidence="1" key="1">
    <citation type="submission" date="2021-06" db="EMBL/GenBank/DDBJ databases">
        <title>Comparative genomics, transcriptomics and evolutionary studies reveal genomic signatures of adaptation to plant cell wall in hemibiotrophic fungi.</title>
        <authorList>
            <consortium name="DOE Joint Genome Institute"/>
            <person name="Baroncelli R."/>
            <person name="Diaz J.F."/>
            <person name="Benocci T."/>
            <person name="Peng M."/>
            <person name="Battaglia E."/>
            <person name="Haridas S."/>
            <person name="Andreopoulos W."/>
            <person name="Labutti K."/>
            <person name="Pangilinan J."/>
            <person name="Floch G.L."/>
            <person name="Makela M.R."/>
            <person name="Henrissat B."/>
            <person name="Grigoriev I.V."/>
            <person name="Crouch J.A."/>
            <person name="De Vries R.P."/>
            <person name="Sukno S.A."/>
            <person name="Thon M.R."/>
        </authorList>
    </citation>
    <scope>NUCLEOTIDE SEQUENCE</scope>
    <source>
        <strain evidence="1">MAFF235873</strain>
    </source>
</reference>
<dbReference type="AlphaFoldDB" id="A0AAD9M3D6"/>
<dbReference type="Proteomes" id="UP001232148">
    <property type="component" value="Unassembled WGS sequence"/>
</dbReference>
<gene>
    <name evidence="1" type="ORF">LX32DRAFT_584311</name>
</gene>
<organism evidence="1 2">
    <name type="scientific">Colletotrichum zoysiae</name>
    <dbReference type="NCBI Taxonomy" id="1216348"/>
    <lineage>
        <taxon>Eukaryota</taxon>
        <taxon>Fungi</taxon>
        <taxon>Dikarya</taxon>
        <taxon>Ascomycota</taxon>
        <taxon>Pezizomycotina</taxon>
        <taxon>Sordariomycetes</taxon>
        <taxon>Hypocreomycetidae</taxon>
        <taxon>Glomerellales</taxon>
        <taxon>Glomerellaceae</taxon>
        <taxon>Colletotrichum</taxon>
        <taxon>Colletotrichum graminicola species complex</taxon>
    </lineage>
</organism>
<protein>
    <submittedName>
        <fullName evidence="1">Uncharacterized protein</fullName>
    </submittedName>
</protein>
<accession>A0AAD9M3D6</accession>
<feature type="non-terminal residue" evidence="1">
    <location>
        <position position="1"/>
    </location>
</feature>
<sequence>IPLGIELFSTLDAYSTKATDHPESSYQCEKTAEAAKRNECVERSLLAAAKAFTARWLPLILDQTRYYTDNIQEVIRKSWRASRNDMLRVMNRVSYQSVLTLFIFSQTPIPCGISEEEEEDGISGLFRGSEVGTWVNAIAGPGTDPSSTERYLQLESRVYWAAVGWDTSASLAYNVRASLTSGLRGACVEPVWLLARAFLVGSFHPQTETWRAEGLKVTDEIARRVLSGAAVGSVYVWKNITSLKEALREGVGEDSLLLTWESLLDAIDVYRTSVCPLLNTCERQIHYLDQERRLCWFEVSLQYHLGILTMVDALRAAHRSDLLARVLDLGQDTESEIFNVLRFGTDSTYTIRCARETAPTRGLAETTDAAQSTITTSLITVYPLISRVIDSVALTKRVVDLKHSRGTISDDVYSYLYSVLTKALGQLPQYRGRATLSGKDL</sequence>
<keyword evidence="2" id="KW-1185">Reference proteome</keyword>
<evidence type="ECO:0000313" key="1">
    <source>
        <dbReference type="EMBL" id="KAK2031619.1"/>
    </source>
</evidence>
<dbReference type="EMBL" id="MU842838">
    <property type="protein sequence ID" value="KAK2031619.1"/>
    <property type="molecule type" value="Genomic_DNA"/>
</dbReference>
<proteinExistence type="predicted"/>
<evidence type="ECO:0000313" key="2">
    <source>
        <dbReference type="Proteomes" id="UP001232148"/>
    </source>
</evidence>
<comment type="caution">
    <text evidence="1">The sequence shown here is derived from an EMBL/GenBank/DDBJ whole genome shotgun (WGS) entry which is preliminary data.</text>
</comment>